<dbReference type="NCBIfam" id="TIGR00093">
    <property type="entry name" value="pseudouridine synthase"/>
    <property type="match status" value="1"/>
</dbReference>
<accession>A0ABP7EXP0</accession>
<dbReference type="InterPro" id="IPR006145">
    <property type="entry name" value="PsdUridine_synth_RsuA/RluA"/>
</dbReference>
<evidence type="ECO:0000256" key="4">
    <source>
        <dbReference type="PROSITE-ProRule" id="PRU00182"/>
    </source>
</evidence>
<dbReference type="Pfam" id="PF00849">
    <property type="entry name" value="PseudoU_synth_2"/>
    <property type="match status" value="1"/>
</dbReference>
<keyword evidence="2 4" id="KW-0694">RNA-binding</keyword>
<dbReference type="InterPro" id="IPR000748">
    <property type="entry name" value="PsdUridine_synth_RsuA/RluB/E/F"/>
</dbReference>
<evidence type="ECO:0000256" key="3">
    <source>
        <dbReference type="ARBA" id="ARBA00023235"/>
    </source>
</evidence>
<reference evidence="8" key="1">
    <citation type="journal article" date="2019" name="Int. J. Syst. Evol. Microbiol.">
        <title>The Global Catalogue of Microorganisms (GCM) 10K type strain sequencing project: providing services to taxonomists for standard genome sequencing and annotation.</title>
        <authorList>
            <consortium name="The Broad Institute Genomics Platform"/>
            <consortium name="The Broad Institute Genome Sequencing Center for Infectious Disease"/>
            <person name="Wu L."/>
            <person name="Ma J."/>
        </authorList>
    </citation>
    <scope>NUCLEOTIDE SEQUENCE [LARGE SCALE GENOMIC DNA]</scope>
    <source>
        <strain evidence="8">JCM 16981</strain>
    </source>
</reference>
<dbReference type="InterPro" id="IPR042092">
    <property type="entry name" value="PsdUridine_s_RsuA/RluB/E/F_cat"/>
</dbReference>
<dbReference type="Gene3D" id="3.10.290.10">
    <property type="entry name" value="RNA-binding S4 domain"/>
    <property type="match status" value="1"/>
</dbReference>
<dbReference type="InterPro" id="IPR020094">
    <property type="entry name" value="TruA/RsuA/RluB/E/F_N"/>
</dbReference>
<dbReference type="Proteomes" id="UP001500920">
    <property type="component" value="Unassembled WGS sequence"/>
</dbReference>
<dbReference type="InterPro" id="IPR020103">
    <property type="entry name" value="PsdUridine_synth_cat_dom_sf"/>
</dbReference>
<dbReference type="InterPro" id="IPR050343">
    <property type="entry name" value="RsuA_PseudoU_synthase"/>
</dbReference>
<dbReference type="InterPro" id="IPR018496">
    <property type="entry name" value="PsdUridine_synth_RsuA/RluB_CS"/>
</dbReference>
<dbReference type="CDD" id="cd02553">
    <property type="entry name" value="PseudoU_synth_RsuA"/>
    <property type="match status" value="1"/>
</dbReference>
<dbReference type="EMBL" id="BAABCK010000022">
    <property type="protein sequence ID" value="GAA3723789.1"/>
    <property type="molecule type" value="Genomic_DNA"/>
</dbReference>
<dbReference type="Pfam" id="PF01479">
    <property type="entry name" value="S4"/>
    <property type="match status" value="1"/>
</dbReference>
<evidence type="ECO:0000256" key="2">
    <source>
        <dbReference type="ARBA" id="ARBA00022884"/>
    </source>
</evidence>
<comment type="similarity">
    <text evidence="1 5">Belongs to the pseudouridine synthase RsuA family.</text>
</comment>
<evidence type="ECO:0000313" key="8">
    <source>
        <dbReference type="Proteomes" id="UP001500920"/>
    </source>
</evidence>
<dbReference type="SUPFAM" id="SSF55120">
    <property type="entry name" value="Pseudouridine synthase"/>
    <property type="match status" value="1"/>
</dbReference>
<comment type="caution">
    <text evidence="7">The sequence shown here is derived from an EMBL/GenBank/DDBJ whole genome shotgun (WGS) entry which is preliminary data.</text>
</comment>
<dbReference type="PANTHER" id="PTHR47683:SF4">
    <property type="entry name" value="PSEUDOURIDINE SYNTHASE"/>
    <property type="match status" value="1"/>
</dbReference>
<dbReference type="Gene3D" id="3.30.70.580">
    <property type="entry name" value="Pseudouridine synthase I, catalytic domain, N-terminal subdomain"/>
    <property type="match status" value="1"/>
</dbReference>
<organism evidence="7 8">
    <name type="scientific">Salinicoccus jeotgali</name>
    <dbReference type="NCBI Taxonomy" id="381634"/>
    <lineage>
        <taxon>Bacteria</taxon>
        <taxon>Bacillati</taxon>
        <taxon>Bacillota</taxon>
        <taxon>Bacilli</taxon>
        <taxon>Bacillales</taxon>
        <taxon>Staphylococcaceae</taxon>
        <taxon>Salinicoccus</taxon>
    </lineage>
</organism>
<name>A0ABP7EXP0_9STAP</name>
<proteinExistence type="inferred from homology"/>
<dbReference type="Gene3D" id="3.30.70.1560">
    <property type="entry name" value="Alpha-L RNA-binding motif"/>
    <property type="match status" value="1"/>
</dbReference>
<evidence type="ECO:0000259" key="6">
    <source>
        <dbReference type="SMART" id="SM00363"/>
    </source>
</evidence>
<evidence type="ECO:0000313" key="7">
    <source>
        <dbReference type="EMBL" id="GAA3723789.1"/>
    </source>
</evidence>
<evidence type="ECO:0000256" key="5">
    <source>
        <dbReference type="RuleBase" id="RU003887"/>
    </source>
</evidence>
<dbReference type="SUPFAM" id="SSF55174">
    <property type="entry name" value="Alpha-L RNA-binding motif"/>
    <property type="match status" value="1"/>
</dbReference>
<keyword evidence="8" id="KW-1185">Reference proteome</keyword>
<dbReference type="PROSITE" id="PS50889">
    <property type="entry name" value="S4"/>
    <property type="match status" value="1"/>
</dbReference>
<gene>
    <name evidence="7" type="ORF">GCM10022378_12320</name>
</gene>
<sequence>MRLDKYLSNAGVGSRNDVKRFIRKKHVAVNGKVVTDPKSSVSTEDTVEMEGETIQLEQYIYFMLNKPSGVISSTEEGATSTVIDLIDHPQKEELFPVGRLDKDTTGLLLISNDGKLAHTLLSPKKKQPKTYIATLSEVPEEKDLELLREGIPLKDFTSAPAQAHRLSEKVVELTITEGKFHQVKRMFGYLGNEVIALERSSFAVLEMDKTLEPGEYRRLKENEIALLRNV</sequence>
<dbReference type="PROSITE" id="PS01149">
    <property type="entry name" value="PSI_RSU"/>
    <property type="match status" value="1"/>
</dbReference>
<dbReference type="SMART" id="SM00363">
    <property type="entry name" value="S4"/>
    <property type="match status" value="1"/>
</dbReference>
<keyword evidence="3 5" id="KW-0413">Isomerase</keyword>
<dbReference type="InterPro" id="IPR002942">
    <property type="entry name" value="S4_RNA-bd"/>
</dbReference>
<dbReference type="CDD" id="cd00165">
    <property type="entry name" value="S4"/>
    <property type="match status" value="1"/>
</dbReference>
<protein>
    <recommendedName>
        <fullName evidence="5">Pseudouridine synthase</fullName>
        <ecNumber evidence="5">5.4.99.-</ecNumber>
    </recommendedName>
</protein>
<feature type="domain" description="RNA-binding S4" evidence="6">
    <location>
        <begin position="1"/>
        <end position="58"/>
    </location>
</feature>
<evidence type="ECO:0000256" key="1">
    <source>
        <dbReference type="ARBA" id="ARBA00008348"/>
    </source>
</evidence>
<dbReference type="InterPro" id="IPR036986">
    <property type="entry name" value="S4_RNA-bd_sf"/>
</dbReference>
<dbReference type="EC" id="5.4.99.-" evidence="5"/>
<dbReference type="PANTHER" id="PTHR47683">
    <property type="entry name" value="PSEUDOURIDINE SYNTHASE FAMILY PROTEIN-RELATED"/>
    <property type="match status" value="1"/>
</dbReference>
<dbReference type="RefSeq" id="WP_344702537.1">
    <property type="nucleotide sequence ID" value="NZ_BAABCK010000022.1"/>
</dbReference>